<sequence>MTTQESLFNQKTIDRLCSEIQLSAKQKKAAIEWLQLLQEKN</sequence>
<dbReference type="AlphaFoldDB" id="I3D1K8"/>
<evidence type="ECO:0000313" key="1">
    <source>
        <dbReference type="EMBL" id="EIJ65601.1"/>
    </source>
</evidence>
<evidence type="ECO:0000313" key="2">
    <source>
        <dbReference type="Proteomes" id="UP000003423"/>
    </source>
</evidence>
<name>I3D1K8_9ARCH</name>
<dbReference type="EMBL" id="AEXL02000111">
    <property type="protein sequence ID" value="EIJ65601.1"/>
    <property type="molecule type" value="Genomic_DNA"/>
</dbReference>
<reference evidence="1 2" key="1">
    <citation type="journal article" date="2012" name="J. Bacteriol.">
        <title>Genome sequence of "Candidatus Nitrosopumilus salaria" BD31, an ammonia-oxidizing archaeon from the San Francisco Bay estuary.</title>
        <authorList>
            <person name="Mosier A.C."/>
            <person name="Allen E.E."/>
            <person name="Kim M."/>
            <person name="Ferriera S."/>
            <person name="Francis C.A."/>
        </authorList>
    </citation>
    <scope>NUCLEOTIDE SEQUENCE [LARGE SCALE GENOMIC DNA]</scope>
    <source>
        <strain evidence="1 2">BD31</strain>
    </source>
</reference>
<dbReference type="PATRIC" id="fig|859350.6.peg.1349"/>
<accession>I3D1K8</accession>
<proteinExistence type="predicted"/>
<dbReference type="Proteomes" id="UP000003423">
    <property type="component" value="Unassembled WGS sequence"/>
</dbReference>
<protein>
    <submittedName>
        <fullName evidence="1">Uncharacterized protein</fullName>
    </submittedName>
</protein>
<keyword evidence="2" id="KW-1185">Reference proteome</keyword>
<gene>
    <name evidence="1" type="ORF">BD31_I1565</name>
</gene>
<organism evidence="1 2">
    <name type="scientific">Candidatus Nitrosopumilus salarius BD31</name>
    <dbReference type="NCBI Taxonomy" id="859350"/>
    <lineage>
        <taxon>Archaea</taxon>
        <taxon>Nitrososphaerota</taxon>
        <taxon>Nitrososphaeria</taxon>
        <taxon>Nitrosopumilales</taxon>
        <taxon>Nitrosopumilaceae</taxon>
        <taxon>Nitrosopumilus</taxon>
    </lineage>
</organism>
<comment type="caution">
    <text evidence="1">The sequence shown here is derived from an EMBL/GenBank/DDBJ whole genome shotgun (WGS) entry which is preliminary data.</text>
</comment>